<keyword evidence="1" id="KW-1133">Transmembrane helix</keyword>
<sequence>MNANTFADDVLTNHIGGKEFKSIDGVGNEVLAKKESKRNDKGMPKEPNQEWKLNDKVLIDEDAWRKNRLISQAYANFCVAFIIWSSIMITLPGEFRFS</sequence>
<comment type="caution">
    <text evidence="2">The sequence shown here is derived from an EMBL/GenBank/DDBJ whole genome shotgun (WGS) entry which is preliminary data.</text>
</comment>
<reference evidence="2" key="2">
    <citation type="submission" date="2022-01" db="EMBL/GenBank/DDBJ databases">
        <authorList>
            <person name="Yamashiro T."/>
            <person name="Shiraishi A."/>
            <person name="Satake H."/>
            <person name="Nakayama K."/>
        </authorList>
    </citation>
    <scope>NUCLEOTIDE SEQUENCE</scope>
</reference>
<name>A0ABQ4Y401_9ASTR</name>
<evidence type="ECO:0000256" key="1">
    <source>
        <dbReference type="SAM" id="Phobius"/>
    </source>
</evidence>
<keyword evidence="1" id="KW-0472">Membrane</keyword>
<organism evidence="2 3">
    <name type="scientific">Tanacetum coccineum</name>
    <dbReference type="NCBI Taxonomy" id="301880"/>
    <lineage>
        <taxon>Eukaryota</taxon>
        <taxon>Viridiplantae</taxon>
        <taxon>Streptophyta</taxon>
        <taxon>Embryophyta</taxon>
        <taxon>Tracheophyta</taxon>
        <taxon>Spermatophyta</taxon>
        <taxon>Magnoliopsida</taxon>
        <taxon>eudicotyledons</taxon>
        <taxon>Gunneridae</taxon>
        <taxon>Pentapetalae</taxon>
        <taxon>asterids</taxon>
        <taxon>campanulids</taxon>
        <taxon>Asterales</taxon>
        <taxon>Asteraceae</taxon>
        <taxon>Asteroideae</taxon>
        <taxon>Anthemideae</taxon>
        <taxon>Anthemidinae</taxon>
        <taxon>Tanacetum</taxon>
    </lineage>
</organism>
<evidence type="ECO:0000313" key="2">
    <source>
        <dbReference type="EMBL" id="GJS72388.1"/>
    </source>
</evidence>
<dbReference type="EMBL" id="BQNB010010076">
    <property type="protein sequence ID" value="GJS72388.1"/>
    <property type="molecule type" value="Genomic_DNA"/>
</dbReference>
<feature type="transmembrane region" description="Helical" evidence="1">
    <location>
        <begin position="73"/>
        <end position="91"/>
    </location>
</feature>
<evidence type="ECO:0000313" key="3">
    <source>
        <dbReference type="Proteomes" id="UP001151760"/>
    </source>
</evidence>
<reference evidence="2" key="1">
    <citation type="journal article" date="2022" name="Int. J. Mol. Sci.">
        <title>Draft Genome of Tanacetum Coccineum: Genomic Comparison of Closely Related Tanacetum-Family Plants.</title>
        <authorList>
            <person name="Yamashiro T."/>
            <person name="Shiraishi A."/>
            <person name="Nakayama K."/>
            <person name="Satake H."/>
        </authorList>
    </citation>
    <scope>NUCLEOTIDE SEQUENCE</scope>
</reference>
<dbReference type="Proteomes" id="UP001151760">
    <property type="component" value="Unassembled WGS sequence"/>
</dbReference>
<gene>
    <name evidence="2" type="ORF">Tco_0705229</name>
</gene>
<accession>A0ABQ4Y401</accession>
<keyword evidence="3" id="KW-1185">Reference proteome</keyword>
<proteinExistence type="predicted"/>
<keyword evidence="1" id="KW-0812">Transmembrane</keyword>
<protein>
    <submittedName>
        <fullName evidence="2">Uncharacterized protein</fullName>
    </submittedName>
</protein>